<dbReference type="CDD" id="cd00075">
    <property type="entry name" value="HATPase"/>
    <property type="match status" value="1"/>
</dbReference>
<sequence>MSAARTAKWIPEPNPSGGLNVEKHAYIAPRYLLYPQIMVGISGIVLLAAALLYGLEVRPGYALAAGMIVFAATVAMVVVRVRPQGRHSAWIALIPIADIVGFGVQRGSFFEPIPLAGLVMAIPLAWLAFAFPLPFTVAGVAAVSTWPLVVYSTLGIFPAAANEVVGILLYSGLGAVFAAAIVPIGRQFRREKAVSDTRASTLAAILTATENGILVVGGDGRLEVFNDAARDQLVRAGVDLSTATPARRPWHVYGADRTTRVDTASLRVGTDGVGNSRTVWVGPPGDQIAVRYVSALIDPEDPSVGTIFSASDVTELLESIEMRDTFLEVMSHELRTPLTVVMARTDQAIDEQDPIVLRERVKQIDESLTVLRDSIERLLLAHREKVSSIRDATDITLAIDEALQRVAPRAEEALVEVRVQVTRGMIAQVNARGLALIVYELLKNAIAFTRAGGFVEVRAYAGEGGPVIEVVDSGVGMSPDERRRAFERFYRAPYAKQNAIPGAGLGLSLVAAVAARSLISVELSGNSAGGTTVTLELPAH</sequence>
<keyword evidence="14" id="KW-1185">Reference proteome</keyword>
<dbReference type="Gene3D" id="1.10.287.130">
    <property type="match status" value="1"/>
</dbReference>
<evidence type="ECO:0000256" key="2">
    <source>
        <dbReference type="ARBA" id="ARBA00004236"/>
    </source>
</evidence>
<evidence type="ECO:0000256" key="3">
    <source>
        <dbReference type="ARBA" id="ARBA00012438"/>
    </source>
</evidence>
<dbReference type="EC" id="2.7.13.3" evidence="3"/>
<keyword evidence="7 13" id="KW-0418">Kinase</keyword>
<dbReference type="InterPro" id="IPR050428">
    <property type="entry name" value="TCS_sensor_his_kinase"/>
</dbReference>
<dbReference type="Pfam" id="PF00512">
    <property type="entry name" value="HisKA"/>
    <property type="match status" value="1"/>
</dbReference>
<keyword evidence="4" id="KW-0597">Phosphoprotein</keyword>
<dbReference type="GO" id="GO:0016301">
    <property type="term" value="F:kinase activity"/>
    <property type="evidence" value="ECO:0007669"/>
    <property type="project" value="UniProtKB-KW"/>
</dbReference>
<evidence type="ECO:0000256" key="4">
    <source>
        <dbReference type="ARBA" id="ARBA00022553"/>
    </source>
</evidence>
<dbReference type="SMART" id="SM00388">
    <property type="entry name" value="HisKA"/>
    <property type="match status" value="1"/>
</dbReference>
<dbReference type="PRINTS" id="PR00344">
    <property type="entry name" value="BCTRLSENSOR"/>
</dbReference>
<keyword evidence="9" id="KW-0902">Two-component regulatory system</keyword>
<dbReference type="EMBL" id="BAAAPL010000001">
    <property type="protein sequence ID" value="GAA1687605.1"/>
    <property type="molecule type" value="Genomic_DNA"/>
</dbReference>
<feature type="transmembrane region" description="Helical" evidence="11">
    <location>
        <begin position="61"/>
        <end position="81"/>
    </location>
</feature>
<proteinExistence type="predicted"/>
<dbReference type="SUPFAM" id="SSF55874">
    <property type="entry name" value="ATPase domain of HSP90 chaperone/DNA topoisomerase II/histidine kinase"/>
    <property type="match status" value="1"/>
</dbReference>
<feature type="transmembrane region" description="Helical" evidence="11">
    <location>
        <begin position="113"/>
        <end position="133"/>
    </location>
</feature>
<keyword evidence="10 11" id="KW-0472">Membrane</keyword>
<dbReference type="Gene3D" id="3.30.565.10">
    <property type="entry name" value="Histidine kinase-like ATPase, C-terminal domain"/>
    <property type="match status" value="1"/>
</dbReference>
<name>A0ABP4TGH0_9MICO</name>
<evidence type="ECO:0000256" key="6">
    <source>
        <dbReference type="ARBA" id="ARBA00022692"/>
    </source>
</evidence>
<protein>
    <recommendedName>
        <fullName evidence="3">histidine kinase</fullName>
        <ecNumber evidence="3">2.7.13.3</ecNumber>
    </recommendedName>
</protein>
<evidence type="ECO:0000313" key="14">
    <source>
        <dbReference type="Proteomes" id="UP001501690"/>
    </source>
</evidence>
<dbReference type="InterPro" id="IPR003661">
    <property type="entry name" value="HisK_dim/P_dom"/>
</dbReference>
<dbReference type="Pfam" id="PF02518">
    <property type="entry name" value="HATPase_c"/>
    <property type="match status" value="1"/>
</dbReference>
<comment type="subcellular location">
    <subcellularLocation>
        <location evidence="2">Cell membrane</location>
    </subcellularLocation>
</comment>
<evidence type="ECO:0000256" key="1">
    <source>
        <dbReference type="ARBA" id="ARBA00000085"/>
    </source>
</evidence>
<evidence type="ECO:0000256" key="11">
    <source>
        <dbReference type="SAM" id="Phobius"/>
    </source>
</evidence>
<reference evidence="14" key="1">
    <citation type="journal article" date="2019" name="Int. J. Syst. Evol. Microbiol.">
        <title>The Global Catalogue of Microorganisms (GCM) 10K type strain sequencing project: providing services to taxonomists for standard genome sequencing and annotation.</title>
        <authorList>
            <consortium name="The Broad Institute Genomics Platform"/>
            <consortium name="The Broad Institute Genome Sequencing Center for Infectious Disease"/>
            <person name="Wu L."/>
            <person name="Ma J."/>
        </authorList>
    </citation>
    <scope>NUCLEOTIDE SEQUENCE [LARGE SCALE GENOMIC DNA]</scope>
    <source>
        <strain evidence="14">JCM 15577</strain>
    </source>
</reference>
<evidence type="ECO:0000256" key="8">
    <source>
        <dbReference type="ARBA" id="ARBA00022989"/>
    </source>
</evidence>
<evidence type="ECO:0000259" key="12">
    <source>
        <dbReference type="PROSITE" id="PS50109"/>
    </source>
</evidence>
<keyword evidence="8 11" id="KW-1133">Transmembrane helix</keyword>
<dbReference type="PROSITE" id="PS50109">
    <property type="entry name" value="HIS_KIN"/>
    <property type="match status" value="1"/>
</dbReference>
<keyword evidence="5" id="KW-0808">Transferase</keyword>
<dbReference type="InterPro" id="IPR036890">
    <property type="entry name" value="HATPase_C_sf"/>
</dbReference>
<dbReference type="InterPro" id="IPR036097">
    <property type="entry name" value="HisK_dim/P_sf"/>
</dbReference>
<dbReference type="SMART" id="SM00387">
    <property type="entry name" value="HATPase_c"/>
    <property type="match status" value="1"/>
</dbReference>
<feature type="transmembrane region" description="Helical" evidence="11">
    <location>
        <begin position="140"/>
        <end position="161"/>
    </location>
</feature>
<keyword evidence="6 11" id="KW-0812">Transmembrane</keyword>
<evidence type="ECO:0000256" key="7">
    <source>
        <dbReference type="ARBA" id="ARBA00022777"/>
    </source>
</evidence>
<comment type="caution">
    <text evidence="13">The sequence shown here is derived from an EMBL/GenBank/DDBJ whole genome shotgun (WGS) entry which is preliminary data.</text>
</comment>
<dbReference type="PANTHER" id="PTHR45436">
    <property type="entry name" value="SENSOR HISTIDINE KINASE YKOH"/>
    <property type="match status" value="1"/>
</dbReference>
<feature type="transmembrane region" description="Helical" evidence="11">
    <location>
        <begin position="31"/>
        <end position="55"/>
    </location>
</feature>
<organism evidence="13 14">
    <name type="scientific">Microbacterium sediminicola</name>
    <dbReference type="NCBI Taxonomy" id="415210"/>
    <lineage>
        <taxon>Bacteria</taxon>
        <taxon>Bacillati</taxon>
        <taxon>Actinomycetota</taxon>
        <taxon>Actinomycetes</taxon>
        <taxon>Micrococcales</taxon>
        <taxon>Microbacteriaceae</taxon>
        <taxon>Microbacterium</taxon>
    </lineage>
</organism>
<dbReference type="InterPro" id="IPR005467">
    <property type="entry name" value="His_kinase_dom"/>
</dbReference>
<dbReference type="InterPro" id="IPR003594">
    <property type="entry name" value="HATPase_dom"/>
</dbReference>
<dbReference type="Proteomes" id="UP001501690">
    <property type="component" value="Unassembled WGS sequence"/>
</dbReference>
<comment type="catalytic activity">
    <reaction evidence="1">
        <text>ATP + protein L-histidine = ADP + protein N-phospho-L-histidine.</text>
        <dbReference type="EC" id="2.7.13.3"/>
    </reaction>
</comment>
<gene>
    <name evidence="13" type="ORF">GCM10009808_00760</name>
</gene>
<evidence type="ECO:0000313" key="13">
    <source>
        <dbReference type="EMBL" id="GAA1687605.1"/>
    </source>
</evidence>
<dbReference type="InterPro" id="IPR004358">
    <property type="entry name" value="Sig_transdc_His_kin-like_C"/>
</dbReference>
<feature type="domain" description="Histidine kinase" evidence="12">
    <location>
        <begin position="329"/>
        <end position="540"/>
    </location>
</feature>
<evidence type="ECO:0000256" key="9">
    <source>
        <dbReference type="ARBA" id="ARBA00023012"/>
    </source>
</evidence>
<feature type="transmembrane region" description="Helical" evidence="11">
    <location>
        <begin position="167"/>
        <end position="185"/>
    </location>
</feature>
<evidence type="ECO:0000256" key="10">
    <source>
        <dbReference type="ARBA" id="ARBA00023136"/>
    </source>
</evidence>
<accession>A0ABP4TGH0</accession>
<dbReference type="CDD" id="cd00082">
    <property type="entry name" value="HisKA"/>
    <property type="match status" value="1"/>
</dbReference>
<dbReference type="SUPFAM" id="SSF47384">
    <property type="entry name" value="Homodimeric domain of signal transducing histidine kinase"/>
    <property type="match status" value="1"/>
</dbReference>
<evidence type="ECO:0000256" key="5">
    <source>
        <dbReference type="ARBA" id="ARBA00022679"/>
    </source>
</evidence>
<dbReference type="PANTHER" id="PTHR45436:SF5">
    <property type="entry name" value="SENSOR HISTIDINE KINASE TRCS"/>
    <property type="match status" value="1"/>
</dbReference>